<accession>A0A2R5FD45</accession>
<dbReference type="AlphaFoldDB" id="A0A2R5FD45"/>
<protein>
    <submittedName>
        <fullName evidence="1">TolA-like protein, putative</fullName>
    </submittedName>
</protein>
<evidence type="ECO:0000313" key="2">
    <source>
        <dbReference type="Proteomes" id="UP000241890"/>
    </source>
</evidence>
<gene>
    <name evidence="1" type="ORF">FCC1311_116212</name>
</gene>
<dbReference type="InParanoid" id="A0A2R5FD45"/>
<keyword evidence="2" id="KW-1185">Reference proteome</keyword>
<feature type="non-terminal residue" evidence="1">
    <location>
        <position position="51"/>
    </location>
</feature>
<reference evidence="1 2" key="1">
    <citation type="submission" date="2017-12" db="EMBL/GenBank/DDBJ databases">
        <title>Sequencing, de novo assembly and annotation of complete genome of a new Thraustochytrid species, strain FCC1311.</title>
        <authorList>
            <person name="Sedici K."/>
            <person name="Godart F."/>
            <person name="Aiese Cigliano R."/>
            <person name="Sanseverino W."/>
            <person name="Barakat M."/>
            <person name="Ortet P."/>
            <person name="Marechal E."/>
            <person name="Cagnac O."/>
            <person name="Amato A."/>
        </authorList>
    </citation>
    <scope>NUCLEOTIDE SEQUENCE [LARGE SCALE GENOMIC DNA]</scope>
</reference>
<organism evidence="1 2">
    <name type="scientific">Hondaea fermentalgiana</name>
    <dbReference type="NCBI Taxonomy" id="2315210"/>
    <lineage>
        <taxon>Eukaryota</taxon>
        <taxon>Sar</taxon>
        <taxon>Stramenopiles</taxon>
        <taxon>Bigyra</taxon>
        <taxon>Labyrinthulomycetes</taxon>
        <taxon>Thraustochytrida</taxon>
        <taxon>Thraustochytriidae</taxon>
        <taxon>Hondaea</taxon>
    </lineage>
</organism>
<sequence>MPSASADMELLKGLNAKTYKAQAVWFLNAYWKTGPAFEDNADQAEKIWTFC</sequence>
<dbReference type="EMBL" id="BEYU01001091">
    <property type="protein sequence ID" value="GBG16146.1"/>
    <property type="molecule type" value="Genomic_DNA"/>
</dbReference>
<name>A0A2R5FD45_9STRA</name>
<comment type="caution">
    <text evidence="1">The sequence shown here is derived from an EMBL/GenBank/DDBJ whole genome shotgun (WGS) entry which is preliminary data.</text>
</comment>
<proteinExistence type="predicted"/>
<dbReference type="Proteomes" id="UP000241890">
    <property type="component" value="Unassembled WGS sequence"/>
</dbReference>
<dbReference type="OrthoDB" id="29213at2759"/>
<evidence type="ECO:0000313" key="1">
    <source>
        <dbReference type="EMBL" id="GBG16146.1"/>
    </source>
</evidence>